<protein>
    <recommendedName>
        <fullName evidence="1">site-specific DNA-methyltransferase (adenine-specific)</fullName>
        <ecNumber evidence="1">2.1.1.72</ecNumber>
    </recommendedName>
</protein>
<dbReference type="GO" id="GO:0032259">
    <property type="term" value="P:methylation"/>
    <property type="evidence" value="ECO:0007669"/>
    <property type="project" value="UniProtKB-KW"/>
</dbReference>
<dbReference type="Pfam" id="PF20466">
    <property type="entry name" value="MmeI_TRD"/>
    <property type="match status" value="1"/>
</dbReference>
<dbReference type="InterPro" id="IPR046819">
    <property type="entry name" value="MmeI_hel"/>
</dbReference>
<evidence type="ECO:0000259" key="9">
    <source>
        <dbReference type="Pfam" id="PF20473"/>
    </source>
</evidence>
<feature type="domain" description="MmeI-like C-terminal" evidence="8">
    <location>
        <begin position="838"/>
        <end position="914"/>
    </location>
</feature>
<dbReference type="PANTHER" id="PTHR33841">
    <property type="entry name" value="DNA METHYLTRANSFERASE YEEA-RELATED"/>
    <property type="match status" value="1"/>
</dbReference>
<dbReference type="SUPFAM" id="SSF53335">
    <property type="entry name" value="S-adenosyl-L-methionine-dependent methyltransferases"/>
    <property type="match status" value="1"/>
</dbReference>
<proteinExistence type="predicted"/>
<feature type="domain" description="MmeI-like N-terminal" evidence="5">
    <location>
        <begin position="14"/>
        <end position="181"/>
    </location>
</feature>
<feature type="domain" description="MmeI-like target recognition" evidence="7">
    <location>
        <begin position="627"/>
        <end position="832"/>
    </location>
</feature>
<dbReference type="PANTHER" id="PTHR33841:SF1">
    <property type="entry name" value="DNA METHYLTRANSFERASE A"/>
    <property type="match status" value="1"/>
</dbReference>
<evidence type="ECO:0000256" key="2">
    <source>
        <dbReference type="ARBA" id="ARBA00022603"/>
    </source>
</evidence>
<dbReference type="InterPro" id="IPR029063">
    <property type="entry name" value="SAM-dependent_MTases_sf"/>
</dbReference>
<dbReference type="InterPro" id="IPR050953">
    <property type="entry name" value="N4_N6_ade-DNA_methylase"/>
</dbReference>
<organism evidence="10">
    <name type="scientific">freshwater metagenome</name>
    <dbReference type="NCBI Taxonomy" id="449393"/>
    <lineage>
        <taxon>unclassified sequences</taxon>
        <taxon>metagenomes</taxon>
        <taxon>ecological metagenomes</taxon>
    </lineage>
</organism>
<accession>A0A6J6SWE0</accession>
<dbReference type="EMBL" id="CAEZZB010000008">
    <property type="protein sequence ID" value="CAB4739211.1"/>
    <property type="molecule type" value="Genomic_DNA"/>
</dbReference>
<evidence type="ECO:0000256" key="4">
    <source>
        <dbReference type="ARBA" id="ARBA00047942"/>
    </source>
</evidence>
<dbReference type="InterPro" id="IPR046818">
    <property type="entry name" value="MmeI_C"/>
</dbReference>
<evidence type="ECO:0000259" key="7">
    <source>
        <dbReference type="Pfam" id="PF20466"/>
    </source>
</evidence>
<name>A0A6J6SWE0_9ZZZZ</name>
<evidence type="ECO:0000256" key="3">
    <source>
        <dbReference type="ARBA" id="ARBA00022679"/>
    </source>
</evidence>
<reference evidence="10" key="1">
    <citation type="submission" date="2020-05" db="EMBL/GenBank/DDBJ databases">
        <authorList>
            <person name="Chiriac C."/>
            <person name="Salcher M."/>
            <person name="Ghai R."/>
            <person name="Kavagutti S V."/>
        </authorList>
    </citation>
    <scope>NUCLEOTIDE SEQUENCE</scope>
</reference>
<dbReference type="AlphaFoldDB" id="A0A6J6SWE0"/>
<dbReference type="InterPro" id="IPR046820">
    <property type="entry name" value="MmeI_TRD"/>
</dbReference>
<feature type="domain" description="MmeI-like DNA-methyltransferase" evidence="9">
    <location>
        <begin position="340"/>
        <end position="603"/>
    </location>
</feature>
<dbReference type="EC" id="2.1.1.72" evidence="1"/>
<feature type="domain" description="MmeI-like helicase spacer" evidence="6">
    <location>
        <begin position="187"/>
        <end position="264"/>
    </location>
</feature>
<sequence>MATELKAPELSRNAAAAFADKWKSYTDEKQHARGFWSDFFRALCGVEDEEIAGIEYEKRVKSTISGNQEYIDVYWKNVALIEHKSAGENLDKAELQARGYWLSLPPGYRPKTIIISDFLNFRLIDVALNRTHDFPLSKLPENIHRFEAIISGNRTRISEEEITVDQEAAKLMANLYLELEAHGFEGHETSIFLIRILFLLFGDDTGMWEKNLFLKLVLGTKENGSDIGSKLDSLFGVLNSPMEKRTKDIPEEVADFPYVNGGIFAEKISVINFNKKMRVALVDVANYDWTTINPTIFGSLFQLIKTKEERHALGEHYTSEENINKIVYPLFLDDLQARLADAWDSKKELKKLRQDLAKIKILDPACGCGNFLVVAYKHLRQLELELTVRLQTLEGKESDVGLDGTIGLSVSLSQFFGIEIEEWPAQVARVALFLTDHQENLKLERITGAAPNRFPIRDAATIVNSSALNVDWNEIVPVTDHTYVLGNPPFLGSLMLSNSQKAEQKEVWGNNPKSGIIDFVANWYLLAAKYVRGTDARVAFVSTNSIVQGEQTAILWQELNRYDVHIDFAHQTFAWENSSSGKAAVHCVIIGFSTLMRPQRKQLWTYEKVSGESTLHLAHQINSYLVDAPNVIIGTRQTPLGIGLPPMTYGSMPRDDGQLSKISEDEATEIRSTDPIATKYLHPLIGATELLNGKPRFCLWLVEASPTELRTSKVISTRVKAVKEFRSASTASSTRSMAETAHLFAQIAQPKSDYIAVPRHSSSSRRYVPMAFKSSDVIASDALMTIPNANLFVFSIVMSSVFNVWLSAVSGRIKSDFRISQEITYNNFPLPKCSPSEVENLSLCGQGINAAREAFPEATLSELYVASSMQKNLLDAHKANDKAVMGVFGLKPSSSENEILQTLFEKFADLSGELTWS</sequence>
<dbReference type="Pfam" id="PF20465">
    <property type="entry name" value="MmeI_hel"/>
    <property type="match status" value="1"/>
</dbReference>
<dbReference type="Pfam" id="PF20464">
    <property type="entry name" value="MmeI_N"/>
    <property type="match status" value="1"/>
</dbReference>
<keyword evidence="2" id="KW-0489">Methyltransferase</keyword>
<evidence type="ECO:0000259" key="8">
    <source>
        <dbReference type="Pfam" id="PF20467"/>
    </source>
</evidence>
<keyword evidence="3" id="KW-0808">Transferase</keyword>
<dbReference type="Pfam" id="PF20467">
    <property type="entry name" value="MmeI_C"/>
    <property type="match status" value="1"/>
</dbReference>
<comment type="catalytic activity">
    <reaction evidence="4">
        <text>a 2'-deoxyadenosine in DNA + S-adenosyl-L-methionine = an N(6)-methyl-2'-deoxyadenosine in DNA + S-adenosyl-L-homocysteine + H(+)</text>
        <dbReference type="Rhea" id="RHEA:15197"/>
        <dbReference type="Rhea" id="RHEA-COMP:12418"/>
        <dbReference type="Rhea" id="RHEA-COMP:12419"/>
        <dbReference type="ChEBI" id="CHEBI:15378"/>
        <dbReference type="ChEBI" id="CHEBI:57856"/>
        <dbReference type="ChEBI" id="CHEBI:59789"/>
        <dbReference type="ChEBI" id="CHEBI:90615"/>
        <dbReference type="ChEBI" id="CHEBI:90616"/>
        <dbReference type="EC" id="2.1.1.72"/>
    </reaction>
</comment>
<evidence type="ECO:0000259" key="6">
    <source>
        <dbReference type="Pfam" id="PF20465"/>
    </source>
</evidence>
<dbReference type="Pfam" id="PF20473">
    <property type="entry name" value="MmeI_Mtase"/>
    <property type="match status" value="1"/>
</dbReference>
<dbReference type="InterPro" id="IPR046816">
    <property type="entry name" value="MmeI_Mtase"/>
</dbReference>
<dbReference type="GO" id="GO:0009007">
    <property type="term" value="F:site-specific DNA-methyltransferase (adenine-specific) activity"/>
    <property type="evidence" value="ECO:0007669"/>
    <property type="project" value="UniProtKB-EC"/>
</dbReference>
<evidence type="ECO:0000256" key="1">
    <source>
        <dbReference type="ARBA" id="ARBA00011900"/>
    </source>
</evidence>
<dbReference type="Gene3D" id="3.40.50.150">
    <property type="entry name" value="Vaccinia Virus protein VP39"/>
    <property type="match status" value="1"/>
</dbReference>
<dbReference type="InterPro" id="IPR046817">
    <property type="entry name" value="MmeI_N"/>
</dbReference>
<evidence type="ECO:0000259" key="5">
    <source>
        <dbReference type="Pfam" id="PF20464"/>
    </source>
</evidence>
<gene>
    <name evidence="10" type="ORF">UFOPK2816_00168</name>
</gene>
<evidence type="ECO:0000313" key="10">
    <source>
        <dbReference type="EMBL" id="CAB4739211.1"/>
    </source>
</evidence>